<evidence type="ECO:0000256" key="2">
    <source>
        <dbReference type="PIRSR" id="PIRSR601461-1"/>
    </source>
</evidence>
<feature type="active site" evidence="2">
    <location>
        <position position="326"/>
    </location>
</feature>
<evidence type="ECO:0000256" key="4">
    <source>
        <dbReference type="SAM" id="SignalP"/>
    </source>
</evidence>
<name>A0A0D7BTV9_9AGAR</name>
<dbReference type="GO" id="GO:0006508">
    <property type="term" value="P:proteolysis"/>
    <property type="evidence" value="ECO:0007669"/>
    <property type="project" value="UniProtKB-KW"/>
</dbReference>
<evidence type="ECO:0000256" key="3">
    <source>
        <dbReference type="PIRSR" id="PIRSR601461-2"/>
    </source>
</evidence>
<dbReference type="Pfam" id="PF00026">
    <property type="entry name" value="Asp"/>
    <property type="match status" value="1"/>
</dbReference>
<evidence type="ECO:0000256" key="1">
    <source>
        <dbReference type="ARBA" id="ARBA00007447"/>
    </source>
</evidence>
<dbReference type="InterPro" id="IPR034164">
    <property type="entry name" value="Pepsin-like_dom"/>
</dbReference>
<dbReference type="GO" id="GO:0004190">
    <property type="term" value="F:aspartic-type endopeptidase activity"/>
    <property type="evidence" value="ECO:0007669"/>
    <property type="project" value="InterPro"/>
</dbReference>
<comment type="similarity">
    <text evidence="1">Belongs to the peptidase A1 family.</text>
</comment>
<dbReference type="PROSITE" id="PS51767">
    <property type="entry name" value="PEPTIDASE_A1"/>
    <property type="match status" value="1"/>
</dbReference>
<keyword evidence="6" id="KW-0645">Protease</keyword>
<dbReference type="PANTHER" id="PTHR47966">
    <property type="entry name" value="BETA-SITE APP-CLEAVING ENZYME, ISOFORM A-RELATED"/>
    <property type="match status" value="1"/>
</dbReference>
<evidence type="ECO:0000313" key="6">
    <source>
        <dbReference type="EMBL" id="KIY73968.1"/>
    </source>
</evidence>
<dbReference type="InterPro" id="IPR021109">
    <property type="entry name" value="Peptidase_aspartic_dom_sf"/>
</dbReference>
<accession>A0A0D7BTV9</accession>
<organism evidence="6 7">
    <name type="scientific">Cylindrobasidium torrendii FP15055 ss-10</name>
    <dbReference type="NCBI Taxonomy" id="1314674"/>
    <lineage>
        <taxon>Eukaryota</taxon>
        <taxon>Fungi</taxon>
        <taxon>Dikarya</taxon>
        <taxon>Basidiomycota</taxon>
        <taxon>Agaricomycotina</taxon>
        <taxon>Agaricomycetes</taxon>
        <taxon>Agaricomycetidae</taxon>
        <taxon>Agaricales</taxon>
        <taxon>Marasmiineae</taxon>
        <taxon>Physalacriaceae</taxon>
        <taxon>Cylindrobasidium</taxon>
    </lineage>
</organism>
<dbReference type="InterPro" id="IPR033121">
    <property type="entry name" value="PEPTIDASE_A1"/>
</dbReference>
<dbReference type="PANTHER" id="PTHR47966:SF51">
    <property type="entry name" value="BETA-SITE APP-CLEAVING ENZYME, ISOFORM A-RELATED"/>
    <property type="match status" value="1"/>
</dbReference>
<evidence type="ECO:0000259" key="5">
    <source>
        <dbReference type="PROSITE" id="PS51767"/>
    </source>
</evidence>
<keyword evidence="6" id="KW-0378">Hydrolase</keyword>
<gene>
    <name evidence="6" type="ORF">CYLTODRAFT_364990</name>
</gene>
<feature type="disulfide bond" evidence="3">
    <location>
        <begin position="99"/>
        <end position="104"/>
    </location>
</feature>
<dbReference type="PRINTS" id="PR00792">
    <property type="entry name" value="PEPSIN"/>
</dbReference>
<dbReference type="AlphaFoldDB" id="A0A0D7BTV9"/>
<dbReference type="Proteomes" id="UP000054007">
    <property type="component" value="Unassembled WGS sequence"/>
</dbReference>
<keyword evidence="4" id="KW-0732">Signal</keyword>
<feature type="signal peptide" evidence="4">
    <location>
        <begin position="1"/>
        <end position="24"/>
    </location>
</feature>
<feature type="chain" id="PRO_5002317320" evidence="4">
    <location>
        <begin position="25"/>
        <end position="601"/>
    </location>
</feature>
<dbReference type="EMBL" id="KN880433">
    <property type="protein sequence ID" value="KIY73968.1"/>
    <property type="molecule type" value="Genomic_DNA"/>
</dbReference>
<keyword evidence="7" id="KW-1185">Reference proteome</keyword>
<dbReference type="Gene3D" id="2.40.70.10">
    <property type="entry name" value="Acid Proteases"/>
    <property type="match status" value="2"/>
</dbReference>
<feature type="active site" evidence="2">
    <location>
        <position position="86"/>
    </location>
</feature>
<dbReference type="STRING" id="1314674.A0A0D7BTV9"/>
<keyword evidence="3" id="KW-1015">Disulfide bond</keyword>
<dbReference type="InterPro" id="IPR001461">
    <property type="entry name" value="Aspartic_peptidase_A1"/>
</dbReference>
<dbReference type="OrthoDB" id="3089at2759"/>
<sequence>MSGSLVLLLIAFSVFWPVFPFVSAALASEITTRETGFTIPIQRRGRTPELVKRGNATGDIGLGDNSDLLYTVPVEIGSDVTIVNLDTGSSDFWVITDTCTADACDGAKSARFDSSSLNASGSTVTMKYGDSTSGTSASGPIAFDTATIAGISIENQAFAAITQTTNPTVKYAAGIFGLGFHTGSKVQEALVTDRFGALDTTDDFLRATTAYGPTLARIAWTGALQAPMFAIELQRNTIDIGGGDGVLTVGRLPEGVNDSMLTWVPVRMYRPEDGGLSPPTFAPDEVYPYRWEIEIDGVYLNGVKLDASTENATDGVDTSKVSALIDTGNSILRGPSDVVNNILTRVSPGYDATDTTSKPTLPCAQPHNLSFLIGGKQFPVDPRDFIGAASSGNATECVASKVVATDPPSRGSLFRWSLGDPFFKSNLVVFHYGNLTHPSVDPPRIGLMSLVPVDAEDKLQKAVEAAQSNGGNFRSSIELAPTAEALTGTDTTVSFSGSAALLPTVAPSHNGGILASISALEPIPATTLNFEAPSTTLPPQSTSTLTRMVTTRSALGAGQATGTALSSAAASANADASSQNMIVDRSLVILGLGLMLPVILW</sequence>
<protein>
    <submittedName>
        <fullName evidence="6">Acid protease</fullName>
    </submittedName>
</protein>
<proteinExistence type="inferred from homology"/>
<reference evidence="6 7" key="1">
    <citation type="journal article" date="2015" name="Fungal Genet. Biol.">
        <title>Evolution of novel wood decay mechanisms in Agaricales revealed by the genome sequences of Fistulina hepatica and Cylindrobasidium torrendii.</title>
        <authorList>
            <person name="Floudas D."/>
            <person name="Held B.W."/>
            <person name="Riley R."/>
            <person name="Nagy L.G."/>
            <person name="Koehler G."/>
            <person name="Ransdell A.S."/>
            <person name="Younus H."/>
            <person name="Chow J."/>
            <person name="Chiniquy J."/>
            <person name="Lipzen A."/>
            <person name="Tritt A."/>
            <person name="Sun H."/>
            <person name="Haridas S."/>
            <person name="LaButti K."/>
            <person name="Ohm R.A."/>
            <person name="Kues U."/>
            <person name="Blanchette R.A."/>
            <person name="Grigoriev I.V."/>
            <person name="Minto R.E."/>
            <person name="Hibbett D.S."/>
        </authorList>
    </citation>
    <scope>NUCLEOTIDE SEQUENCE [LARGE SCALE GENOMIC DNA]</scope>
    <source>
        <strain evidence="6 7">FP15055 ss-10</strain>
    </source>
</reference>
<feature type="domain" description="Peptidase A1" evidence="5">
    <location>
        <begin position="70"/>
        <end position="448"/>
    </location>
</feature>
<dbReference type="SUPFAM" id="SSF50630">
    <property type="entry name" value="Acid proteases"/>
    <property type="match status" value="1"/>
</dbReference>
<dbReference type="CDD" id="cd05471">
    <property type="entry name" value="pepsin_like"/>
    <property type="match status" value="1"/>
</dbReference>
<evidence type="ECO:0000313" key="7">
    <source>
        <dbReference type="Proteomes" id="UP000054007"/>
    </source>
</evidence>